<dbReference type="InterPro" id="IPR036157">
    <property type="entry name" value="dUTPase-like_sf"/>
</dbReference>
<evidence type="ECO:0000313" key="2">
    <source>
        <dbReference type="EMBL" id="QYX79024.1"/>
    </source>
</evidence>
<name>A0ABX8XTY8_9ACTN</name>
<dbReference type="EMBL" id="CP080647">
    <property type="protein sequence ID" value="QYX79024.1"/>
    <property type="molecule type" value="Genomic_DNA"/>
</dbReference>
<evidence type="ECO:0000256" key="1">
    <source>
        <dbReference type="ARBA" id="ARBA00023080"/>
    </source>
</evidence>
<accession>A0ABX8XTY8</accession>
<protein>
    <submittedName>
        <fullName evidence="2">Deoxycytidine triphosphate deaminase</fullName>
    </submittedName>
</protein>
<dbReference type="PANTHER" id="PTHR42680:SF3">
    <property type="entry name" value="DCTP DEAMINASE"/>
    <property type="match status" value="1"/>
</dbReference>
<evidence type="ECO:0000313" key="3">
    <source>
        <dbReference type="Proteomes" id="UP000827138"/>
    </source>
</evidence>
<keyword evidence="3" id="KW-1185">Reference proteome</keyword>
<sequence>MILTGPAISAAIQAGEITIDPYDPARLSPNAYDWRLGDTIRICDGDLDAAVPTAFAEQSIPAAGLVLTPDAFYLGVTLEKTGSETYAQLLNGDRTIGALGIWVHVSAPLGHQGHAIRWTLEIRAARPVRIYAGMTFGKLIFLSAFGTSASYQQQDAKYAATDGIDISRLYEENPGGVRCPRN</sequence>
<dbReference type="Gene3D" id="2.70.40.10">
    <property type="match status" value="1"/>
</dbReference>
<proteinExistence type="predicted"/>
<dbReference type="SUPFAM" id="SSF51283">
    <property type="entry name" value="dUTPase-like"/>
    <property type="match status" value="1"/>
</dbReference>
<dbReference type="PANTHER" id="PTHR42680">
    <property type="entry name" value="DCTP DEAMINASE"/>
    <property type="match status" value="1"/>
</dbReference>
<organism evidence="2 3">
    <name type="scientific">Streptomyces akebiae</name>
    <dbReference type="NCBI Taxonomy" id="2865673"/>
    <lineage>
        <taxon>Bacteria</taxon>
        <taxon>Bacillati</taxon>
        <taxon>Actinomycetota</taxon>
        <taxon>Actinomycetes</taxon>
        <taxon>Kitasatosporales</taxon>
        <taxon>Streptomycetaceae</taxon>
        <taxon>Streptomyces</taxon>
    </lineage>
</organism>
<dbReference type="RefSeq" id="WP_220647850.1">
    <property type="nucleotide sequence ID" value="NZ_CP080647.1"/>
</dbReference>
<dbReference type="Proteomes" id="UP000827138">
    <property type="component" value="Chromosome"/>
</dbReference>
<keyword evidence="1" id="KW-0546">Nucleotide metabolism</keyword>
<gene>
    <name evidence="2" type="ORF">K1J60_23155</name>
</gene>
<dbReference type="InterPro" id="IPR011962">
    <property type="entry name" value="dCTP_deaminase"/>
</dbReference>
<dbReference type="Pfam" id="PF22769">
    <property type="entry name" value="DCD"/>
    <property type="match status" value="1"/>
</dbReference>
<reference evidence="2 3" key="1">
    <citation type="submission" date="2021-08" db="EMBL/GenBank/DDBJ databases">
        <authorList>
            <person name="Ping M."/>
        </authorList>
    </citation>
    <scope>NUCLEOTIDE SEQUENCE [LARGE SCALE GENOMIC DNA]</scope>
    <source>
        <strain evidence="2 3">MG28</strain>
    </source>
</reference>